<dbReference type="InterPro" id="IPR029039">
    <property type="entry name" value="Flavoprotein-like_sf"/>
</dbReference>
<reference evidence="2 3" key="1">
    <citation type="submission" date="2015-02" db="EMBL/GenBank/DDBJ databases">
        <title>Draft genome sequences of ten Microbacterium spp. with emphasis on heavy metal contaminated environments.</title>
        <authorList>
            <person name="Corretto E."/>
        </authorList>
    </citation>
    <scope>NUCLEOTIDE SEQUENCE [LARGE SCALE GENOMIC DNA]</scope>
    <source>
        <strain evidence="2 3">DSM 12966</strain>
    </source>
</reference>
<feature type="domain" description="NADPH-dependent FMN reductase-like" evidence="1">
    <location>
        <begin position="2"/>
        <end position="108"/>
    </location>
</feature>
<evidence type="ECO:0000313" key="3">
    <source>
        <dbReference type="Proteomes" id="UP000033572"/>
    </source>
</evidence>
<dbReference type="InterPro" id="IPR005025">
    <property type="entry name" value="FMN_Rdtase-like_dom"/>
</dbReference>
<dbReference type="SUPFAM" id="SSF52218">
    <property type="entry name" value="Flavoproteins"/>
    <property type="match status" value="1"/>
</dbReference>
<keyword evidence="3" id="KW-1185">Reference proteome</keyword>
<comment type="caution">
    <text evidence="2">The sequence shown here is derived from an EMBL/GenBank/DDBJ whole genome shotgun (WGS) entry which is preliminary data.</text>
</comment>
<evidence type="ECO:0000313" key="2">
    <source>
        <dbReference type="EMBL" id="KJL20106.1"/>
    </source>
</evidence>
<sequence length="166" mass="18134">MLRELGHRSSVVDLADYGLPAFDNDRIFDSDGFAALHDVISSADGIVLAFPIYNWAPAATVKSLIEATGATGENGRVAAWFDKVVTFVCAAGLPHSYMATGALGQSLMLDFKCVINPYTAYISERDWEPSQQLKIDRTARLSKTMTVHAELSDLLSARGYRSGWEV</sequence>
<name>A0A0F0KLE9_9MICO</name>
<evidence type="ECO:0000259" key="1">
    <source>
        <dbReference type="Pfam" id="PF03358"/>
    </source>
</evidence>
<protein>
    <submittedName>
        <fullName evidence="2">NADPH-dependent FMN reductase</fullName>
    </submittedName>
</protein>
<gene>
    <name evidence="2" type="ORF">RN50_02285</name>
</gene>
<dbReference type="AlphaFoldDB" id="A0A0F0KLE9"/>
<dbReference type="Gene3D" id="3.40.50.360">
    <property type="match status" value="1"/>
</dbReference>
<dbReference type="Pfam" id="PF03358">
    <property type="entry name" value="FMN_red"/>
    <property type="match status" value="1"/>
</dbReference>
<accession>A0A0F0KLE9</accession>
<dbReference type="Proteomes" id="UP000033572">
    <property type="component" value="Unassembled WGS sequence"/>
</dbReference>
<dbReference type="GO" id="GO:0016491">
    <property type="term" value="F:oxidoreductase activity"/>
    <property type="evidence" value="ECO:0007669"/>
    <property type="project" value="InterPro"/>
</dbReference>
<proteinExistence type="predicted"/>
<dbReference type="EMBL" id="JYIU01000044">
    <property type="protein sequence ID" value="KJL20106.1"/>
    <property type="molecule type" value="Genomic_DNA"/>
</dbReference>
<dbReference type="PATRIC" id="fig|104336.4.peg.2327"/>
<organism evidence="2 3">
    <name type="scientific">Microbacterium foliorum</name>
    <dbReference type="NCBI Taxonomy" id="104336"/>
    <lineage>
        <taxon>Bacteria</taxon>
        <taxon>Bacillati</taxon>
        <taxon>Actinomycetota</taxon>
        <taxon>Actinomycetes</taxon>
        <taxon>Micrococcales</taxon>
        <taxon>Microbacteriaceae</taxon>
        <taxon>Microbacterium</taxon>
    </lineage>
</organism>